<keyword evidence="1" id="KW-0732">Signal</keyword>
<gene>
    <name evidence="2" type="ordered locus">Nham_2935</name>
</gene>
<name>Q1QJ96_NITHX</name>
<keyword evidence="3" id="KW-1185">Reference proteome</keyword>
<dbReference type="EMBL" id="CP000319">
    <property type="protein sequence ID" value="ABE63701.1"/>
    <property type="molecule type" value="Genomic_DNA"/>
</dbReference>
<feature type="signal peptide" evidence="1">
    <location>
        <begin position="1"/>
        <end position="26"/>
    </location>
</feature>
<evidence type="ECO:0000313" key="2">
    <source>
        <dbReference type="EMBL" id="ABE63701.1"/>
    </source>
</evidence>
<dbReference type="AlphaFoldDB" id="Q1QJ96"/>
<evidence type="ECO:0000256" key="1">
    <source>
        <dbReference type="SAM" id="SignalP"/>
    </source>
</evidence>
<reference evidence="2 3" key="1">
    <citation type="submission" date="2006-03" db="EMBL/GenBank/DDBJ databases">
        <title>Complete sequence of chromosome of Nitrobacter hamburgensis X14.</title>
        <authorList>
            <consortium name="US DOE Joint Genome Institute"/>
            <person name="Copeland A."/>
            <person name="Lucas S."/>
            <person name="Lapidus A."/>
            <person name="Barry K."/>
            <person name="Detter J.C."/>
            <person name="Glavina del Rio T."/>
            <person name="Hammon N."/>
            <person name="Israni S."/>
            <person name="Dalin E."/>
            <person name="Tice H."/>
            <person name="Pitluck S."/>
            <person name="Chain P."/>
            <person name="Malfatti S."/>
            <person name="Shin M."/>
            <person name="Vergez L."/>
            <person name="Schmutz J."/>
            <person name="Larimer F."/>
            <person name="Land M."/>
            <person name="Hauser L."/>
            <person name="Kyrpides N."/>
            <person name="Ivanova N."/>
            <person name="Ward B."/>
            <person name="Arp D."/>
            <person name="Klotz M."/>
            <person name="Stein L."/>
            <person name="O'Mullan G."/>
            <person name="Starkenburg S."/>
            <person name="Sayavedra L."/>
            <person name="Poret-Peterson A.T."/>
            <person name="Gentry M.E."/>
            <person name="Bruce D."/>
            <person name="Richardson P."/>
        </authorList>
    </citation>
    <scope>NUCLEOTIDE SEQUENCE [LARGE SCALE GENOMIC DNA]</scope>
    <source>
        <strain evidence="3">DSM 10229 / NCIMB 13809 / X14</strain>
    </source>
</reference>
<evidence type="ECO:0008006" key="4">
    <source>
        <dbReference type="Google" id="ProtNLM"/>
    </source>
</evidence>
<protein>
    <recommendedName>
        <fullName evidence="4">Secreted protein</fullName>
    </recommendedName>
</protein>
<accession>Q1QJ96</accession>
<sequence>MRRHGMFLLFAMLAGGIAIATHAAHAEEYRGTFAQRLACTPDVLRLCGSAVPDVARIVACLMVWNGPSKRHRRCLSW</sequence>
<dbReference type="HOGENOM" id="CLU_2634491_0_0_5"/>
<dbReference type="Proteomes" id="UP000001953">
    <property type="component" value="Chromosome"/>
</dbReference>
<evidence type="ECO:0000313" key="3">
    <source>
        <dbReference type="Proteomes" id="UP000001953"/>
    </source>
</evidence>
<organism evidence="2 3">
    <name type="scientific">Nitrobacter hamburgensis (strain DSM 10229 / NCIMB 13809 / X14)</name>
    <dbReference type="NCBI Taxonomy" id="323097"/>
    <lineage>
        <taxon>Bacteria</taxon>
        <taxon>Pseudomonadati</taxon>
        <taxon>Pseudomonadota</taxon>
        <taxon>Alphaproteobacteria</taxon>
        <taxon>Hyphomicrobiales</taxon>
        <taxon>Nitrobacteraceae</taxon>
        <taxon>Nitrobacter</taxon>
    </lineage>
</organism>
<proteinExistence type="predicted"/>
<feature type="chain" id="PRO_5004195727" description="Secreted protein" evidence="1">
    <location>
        <begin position="27"/>
        <end position="77"/>
    </location>
</feature>
<dbReference type="KEGG" id="nha:Nham_2935"/>